<dbReference type="Gene3D" id="2.60.120.330">
    <property type="entry name" value="B-lactam Antibiotic, Isopenicillin N Synthase, Chain"/>
    <property type="match status" value="1"/>
</dbReference>
<comment type="caution">
    <text evidence="5">The sequence shown here is derived from an EMBL/GenBank/DDBJ whole genome shotgun (WGS) entry which is preliminary data.</text>
</comment>
<dbReference type="InterPro" id="IPR026992">
    <property type="entry name" value="DIOX_N"/>
</dbReference>
<evidence type="ECO:0000256" key="1">
    <source>
        <dbReference type="ARBA" id="ARBA00022723"/>
    </source>
</evidence>
<keyword evidence="6" id="KW-1185">Reference proteome</keyword>
<dbReference type="Pfam" id="PF14226">
    <property type="entry name" value="DIOX_N"/>
    <property type="match status" value="1"/>
</dbReference>
<evidence type="ECO:0000256" key="2">
    <source>
        <dbReference type="ARBA" id="ARBA00023004"/>
    </source>
</evidence>
<evidence type="ECO:0000259" key="3">
    <source>
        <dbReference type="Pfam" id="PF03171"/>
    </source>
</evidence>
<evidence type="ECO:0000313" key="6">
    <source>
        <dbReference type="Proteomes" id="UP001064489"/>
    </source>
</evidence>
<organism evidence="5 6">
    <name type="scientific">Acer negundo</name>
    <name type="common">Box elder</name>
    <dbReference type="NCBI Taxonomy" id="4023"/>
    <lineage>
        <taxon>Eukaryota</taxon>
        <taxon>Viridiplantae</taxon>
        <taxon>Streptophyta</taxon>
        <taxon>Embryophyta</taxon>
        <taxon>Tracheophyta</taxon>
        <taxon>Spermatophyta</taxon>
        <taxon>Magnoliopsida</taxon>
        <taxon>eudicotyledons</taxon>
        <taxon>Gunneridae</taxon>
        <taxon>Pentapetalae</taxon>
        <taxon>rosids</taxon>
        <taxon>malvids</taxon>
        <taxon>Sapindales</taxon>
        <taxon>Sapindaceae</taxon>
        <taxon>Hippocastanoideae</taxon>
        <taxon>Acereae</taxon>
        <taxon>Acer</taxon>
    </lineage>
</organism>
<feature type="domain" description="Non-haem dioxygenase N-terminal" evidence="4">
    <location>
        <begin position="9"/>
        <end position="87"/>
    </location>
</feature>
<reference evidence="5" key="1">
    <citation type="journal article" date="2022" name="Plant J.">
        <title>Strategies of tolerance reflected in two North American maple genomes.</title>
        <authorList>
            <person name="McEvoy S.L."/>
            <person name="Sezen U.U."/>
            <person name="Trouern-Trend A."/>
            <person name="McMahon S.M."/>
            <person name="Schaberg P.G."/>
            <person name="Yang J."/>
            <person name="Wegrzyn J.L."/>
            <person name="Swenson N.G."/>
        </authorList>
    </citation>
    <scope>NUCLEOTIDE SEQUENCE</scope>
    <source>
        <strain evidence="5">91603</strain>
    </source>
</reference>
<keyword evidence="2" id="KW-0408">Iron</keyword>
<evidence type="ECO:0000313" key="5">
    <source>
        <dbReference type="EMBL" id="KAI9160815.1"/>
    </source>
</evidence>
<protein>
    <submittedName>
        <fullName evidence="5">Uncharacterized protein</fullName>
    </submittedName>
</protein>
<dbReference type="InterPro" id="IPR044861">
    <property type="entry name" value="IPNS-like_FE2OG_OXY"/>
</dbReference>
<dbReference type="Pfam" id="PF03171">
    <property type="entry name" value="2OG-FeII_Oxy"/>
    <property type="match status" value="1"/>
</dbReference>
<dbReference type="GO" id="GO:0046872">
    <property type="term" value="F:metal ion binding"/>
    <property type="evidence" value="ECO:0007669"/>
    <property type="project" value="UniProtKB-KW"/>
</dbReference>
<gene>
    <name evidence="5" type="ORF">LWI28_011784</name>
</gene>
<feature type="domain" description="Isopenicillin N synthase-like Fe(2+) 2OG dioxygenase" evidence="3">
    <location>
        <begin position="168"/>
        <end position="233"/>
    </location>
</feature>
<dbReference type="InterPro" id="IPR050231">
    <property type="entry name" value="Iron_ascorbate_oxido_reductase"/>
</dbReference>
<accession>A0AAD5IDR6</accession>
<dbReference type="EMBL" id="JAJSOW010000106">
    <property type="protein sequence ID" value="KAI9160815.1"/>
    <property type="molecule type" value="Genomic_DNA"/>
</dbReference>
<evidence type="ECO:0000259" key="4">
    <source>
        <dbReference type="Pfam" id="PF14226"/>
    </source>
</evidence>
<dbReference type="Proteomes" id="UP001064489">
    <property type="component" value="Chromosome 2"/>
</dbReference>
<dbReference type="AlphaFoldDB" id="A0AAD5IDR6"/>
<dbReference type="SUPFAM" id="SSF51197">
    <property type="entry name" value="Clavaminate synthase-like"/>
    <property type="match status" value="1"/>
</dbReference>
<keyword evidence="1" id="KW-0479">Metal-binding</keyword>
<proteinExistence type="predicted"/>
<dbReference type="InterPro" id="IPR027443">
    <property type="entry name" value="IPNS-like_sf"/>
</dbReference>
<sequence>MESQSPSKIPVIDLSKEDLKPGTKTWVLTCQEIRHAMEVFGCFEGIFSKVSLELHNQVFGTTEELFDLPTEIKMKNTSTKPYFDYFGQYSYLPLYESLGIDNPTTLESTQSFTNLMWPFGNDRFCESALSYSDLMVELDKMVIGMVFESYGVERCYESYIESVNYLLRYFKYRTPDMIETTMGLTPHTDKTMTSIIHQNHINGLQIKTRDSEWIDVQPSSPSSFIVMAGDALMGEVNSGLYYVGLKLDTSTPRLDERDTSDEVQGFTKRIGILPNGRKRSGRCQWGIMISVGNHKGGKFR</sequence>
<dbReference type="PANTHER" id="PTHR47990">
    <property type="entry name" value="2-OXOGLUTARATE (2OG) AND FE(II)-DEPENDENT OXYGENASE SUPERFAMILY PROTEIN-RELATED"/>
    <property type="match status" value="1"/>
</dbReference>
<name>A0AAD5IDR6_ACENE</name>
<reference evidence="5" key="2">
    <citation type="submission" date="2023-02" db="EMBL/GenBank/DDBJ databases">
        <authorList>
            <person name="Swenson N.G."/>
            <person name="Wegrzyn J.L."/>
            <person name="Mcevoy S.L."/>
        </authorList>
    </citation>
    <scope>NUCLEOTIDE SEQUENCE</scope>
    <source>
        <strain evidence="5">91603</strain>
        <tissue evidence="5">Leaf</tissue>
    </source>
</reference>